<organism evidence="1 2">
    <name type="scientific">Ravibacter arvi</name>
    <dbReference type="NCBI Taxonomy" id="2051041"/>
    <lineage>
        <taxon>Bacteria</taxon>
        <taxon>Pseudomonadati</taxon>
        <taxon>Bacteroidota</taxon>
        <taxon>Cytophagia</taxon>
        <taxon>Cytophagales</taxon>
        <taxon>Spirosomataceae</taxon>
        <taxon>Ravibacter</taxon>
    </lineage>
</organism>
<comment type="caution">
    <text evidence="1">The sequence shown here is derived from an EMBL/GenBank/DDBJ whole genome shotgun (WGS) entry which is preliminary data.</text>
</comment>
<accession>A0ABP8LYU1</accession>
<evidence type="ECO:0000313" key="2">
    <source>
        <dbReference type="Proteomes" id="UP001501508"/>
    </source>
</evidence>
<reference evidence="2" key="1">
    <citation type="journal article" date="2019" name="Int. J. Syst. Evol. Microbiol.">
        <title>The Global Catalogue of Microorganisms (GCM) 10K type strain sequencing project: providing services to taxonomists for standard genome sequencing and annotation.</title>
        <authorList>
            <consortium name="The Broad Institute Genomics Platform"/>
            <consortium name="The Broad Institute Genome Sequencing Center for Infectious Disease"/>
            <person name="Wu L."/>
            <person name="Ma J."/>
        </authorList>
    </citation>
    <scope>NUCLEOTIDE SEQUENCE [LARGE SCALE GENOMIC DNA]</scope>
    <source>
        <strain evidence="2">JCM 31920</strain>
    </source>
</reference>
<name>A0ABP8LYU1_9BACT</name>
<dbReference type="RefSeq" id="WP_345028609.1">
    <property type="nucleotide sequence ID" value="NZ_BAABEY010000020.1"/>
</dbReference>
<protein>
    <submittedName>
        <fullName evidence="1">Uncharacterized protein</fullName>
    </submittedName>
</protein>
<gene>
    <name evidence="1" type="ORF">GCM10023091_20720</name>
</gene>
<sequence>MSEQNLNKPILKVLETLELVGITFIRDYIQFLFDGPVLNTYTLPLIKNQNKIITSADFGYYDTLCSLINQKILSAYEDENEEKIAIKFESDIEFFVSLKSEDRNCVEAVMLQLETDGEWNVW</sequence>
<evidence type="ECO:0000313" key="1">
    <source>
        <dbReference type="EMBL" id="GAA4439067.1"/>
    </source>
</evidence>
<dbReference type="Proteomes" id="UP001501508">
    <property type="component" value="Unassembled WGS sequence"/>
</dbReference>
<dbReference type="EMBL" id="BAABEY010000020">
    <property type="protein sequence ID" value="GAA4439067.1"/>
    <property type="molecule type" value="Genomic_DNA"/>
</dbReference>
<keyword evidence="2" id="KW-1185">Reference proteome</keyword>
<proteinExistence type="predicted"/>